<evidence type="ECO:0000259" key="14">
    <source>
        <dbReference type="PROSITE" id="PS51034"/>
    </source>
</evidence>
<evidence type="ECO:0000256" key="2">
    <source>
        <dbReference type="ARBA" id="ARBA00022692"/>
    </source>
</evidence>
<dbReference type="Gene3D" id="2.60.40.10">
    <property type="entry name" value="Immunoglobulins"/>
    <property type="match status" value="5"/>
</dbReference>
<dbReference type="PANTHER" id="PTHR44170">
    <property type="entry name" value="PROTEIN SIDEKICK"/>
    <property type="match status" value="1"/>
</dbReference>
<dbReference type="InterPro" id="IPR013098">
    <property type="entry name" value="Ig_I-set"/>
</dbReference>
<evidence type="ECO:0000256" key="5">
    <source>
        <dbReference type="ARBA" id="ARBA00022989"/>
    </source>
</evidence>
<dbReference type="FunFam" id="2.60.40.10:FF:000032">
    <property type="entry name" value="palladin isoform X1"/>
    <property type="match status" value="1"/>
</dbReference>
<evidence type="ECO:0000259" key="11">
    <source>
        <dbReference type="PROSITE" id="PS50287"/>
    </source>
</evidence>
<dbReference type="Gene3D" id="2.60.40.3210">
    <property type="entry name" value="Zona pellucida, ZP-N domain"/>
    <property type="match status" value="1"/>
</dbReference>
<dbReference type="SMART" id="SM00408">
    <property type="entry name" value="IGc2"/>
    <property type="match status" value="3"/>
</dbReference>
<dbReference type="PROSITE" id="PS50853">
    <property type="entry name" value="FN3"/>
    <property type="match status" value="2"/>
</dbReference>
<keyword evidence="6" id="KW-0472">Membrane</keyword>
<dbReference type="PROSITE" id="PS50835">
    <property type="entry name" value="IG_LIKE"/>
    <property type="match status" value="3"/>
</dbReference>
<evidence type="ECO:0000256" key="9">
    <source>
        <dbReference type="ARBA" id="ARBA00023319"/>
    </source>
</evidence>
<dbReference type="InterPro" id="IPR003599">
    <property type="entry name" value="Ig_sub"/>
</dbReference>
<feature type="disulfide bond" evidence="10">
    <location>
        <begin position="715"/>
        <end position="725"/>
    </location>
</feature>
<dbReference type="InterPro" id="IPR036116">
    <property type="entry name" value="FN3_sf"/>
</dbReference>
<keyword evidence="9" id="KW-0393">Immunoglobulin domain</keyword>
<dbReference type="Gene3D" id="2.60.40.4100">
    <property type="entry name" value="Zona pellucida, ZP-C domain"/>
    <property type="match status" value="1"/>
</dbReference>
<comment type="caution">
    <text evidence="15">The sequence shown here is derived from an EMBL/GenBank/DDBJ whole genome shotgun (WGS) entry which is preliminary data.</text>
</comment>
<dbReference type="Proteomes" id="UP001634394">
    <property type="component" value="Unassembled WGS sequence"/>
</dbReference>
<keyword evidence="3" id="KW-0732">Signal</keyword>
<dbReference type="InterPro" id="IPR042235">
    <property type="entry name" value="ZP-C_dom"/>
</dbReference>
<dbReference type="Pfam" id="PF00530">
    <property type="entry name" value="SRCR"/>
    <property type="match status" value="1"/>
</dbReference>
<dbReference type="SMART" id="SM00060">
    <property type="entry name" value="FN3"/>
    <property type="match status" value="2"/>
</dbReference>
<dbReference type="Gene3D" id="3.10.250.10">
    <property type="entry name" value="SRCR-like domain"/>
    <property type="match status" value="1"/>
</dbReference>
<keyword evidence="4" id="KW-0677">Repeat</keyword>
<dbReference type="InterPro" id="IPR001507">
    <property type="entry name" value="ZP_dom"/>
</dbReference>
<gene>
    <name evidence="15" type="ORF">ACJMK2_024748</name>
</gene>
<dbReference type="EMBL" id="JBJQND010000002">
    <property type="protein sequence ID" value="KAL3884621.1"/>
    <property type="molecule type" value="Genomic_DNA"/>
</dbReference>
<feature type="non-terminal residue" evidence="15">
    <location>
        <position position="1"/>
    </location>
</feature>
<keyword evidence="2" id="KW-0812">Transmembrane</keyword>
<evidence type="ECO:0000256" key="10">
    <source>
        <dbReference type="PROSITE-ProRule" id="PRU00196"/>
    </source>
</evidence>
<keyword evidence="5" id="KW-1133">Transmembrane helix</keyword>
<dbReference type="InterPro" id="IPR036179">
    <property type="entry name" value="Ig-like_dom_sf"/>
</dbReference>
<dbReference type="GO" id="GO:0016020">
    <property type="term" value="C:membrane"/>
    <property type="evidence" value="ECO:0007669"/>
    <property type="project" value="UniProtKB-SubCell"/>
</dbReference>
<feature type="domain" description="Ig-like" evidence="12">
    <location>
        <begin position="194"/>
        <end position="286"/>
    </location>
</feature>
<protein>
    <submittedName>
        <fullName evidence="15">Uncharacterized protein</fullName>
    </submittedName>
</protein>
<dbReference type="Pfam" id="PF13927">
    <property type="entry name" value="Ig_3"/>
    <property type="match status" value="1"/>
</dbReference>
<keyword evidence="8" id="KW-0325">Glycoprotein</keyword>
<dbReference type="PRINTS" id="PR00258">
    <property type="entry name" value="SPERACTRCPTR"/>
</dbReference>
<dbReference type="SUPFAM" id="SSF49265">
    <property type="entry name" value="Fibronectin type III"/>
    <property type="match status" value="1"/>
</dbReference>
<dbReference type="SMART" id="SM00409">
    <property type="entry name" value="IG"/>
    <property type="match status" value="3"/>
</dbReference>
<dbReference type="InterPro" id="IPR007110">
    <property type="entry name" value="Ig-like_dom"/>
</dbReference>
<feature type="domain" description="Fibronectin type-III" evidence="13">
    <location>
        <begin position="400"/>
        <end position="507"/>
    </location>
</feature>
<sequence>NITFSNCPLEQKIIRDETQQTVFCSASAGGIDLTTYWKRQDQLFQIQADGNKYAITSAGLIIFNVSEEDEMIYELYAKYDKTSASEYRNITVKVLTKPVILLGPPEVTVTAGDRFSIGCLSYGDPAPMHDWYKEETTNQWSLLNESDRIIIDKVNGVLQMYHIRKDDEGQYKCKASNEAGSSESQARVDVQVRPNITEIHNAIGEENGGAVITCKASGDPAPELTWKPNFSDTFYPEGQSGDISVTLTKDQINQESTLQLKFTNLKPSHMGDYTCQAHNDAGDDIGYGHLIVRYAVKFNNQPTGPFYNWYGNEKGNVTCVVNGNPLPVVQWFKGGNQITGQTSYSIQTIEDKGKFQVTSILSARMDLSNEQQILGDYTCQGLNAAGVNNITIRMVRAEKPPAPGVSVDQFTARIIRLVINTPTVRGPPVSKFVIKYKVQGSNENPVTIEAPVEWINYALPDDHPLPRTYVILYDLAAKTNYVITLTAVNDVGESAPYEFTQTTRPYSVPQSVKITSPFQDSLSPTSFLLMWDKPEDGGSKIQKYILNYREVEIIPNRILYELFKPLSGFINVDDIPPSAVRYQLSSLTPGTYYQVEVQAVNKQGSSTPISYIFKTKEGEVTTMYPRTSVRLVEIKDNPVGSGILVVRFDDQWGTVCDDDFDNRDADVFCRMLGFYNWVQYFITFLQIQSLQIWTFLYTSELELTIYPIWMDELNCMGNESDIAECGFNGWGRHDCRHSEDVMLFCSNDSATTTESNSRQPSLDITPNRWYATHWWYYISSVFTSTTAPLYPTTSSNSLDSAITSSCTSSGWYIQVDMYRLRQMYPNARESDIYLGVSSCTGYSNGNTLVFQHGIRDCLTSEMGTPNYIVHRNRLVYAMRDPQYQFIIRNYNWTFEVKCYDFRNESPSSHISHNTIEPLDSGHVQGTSHYNITMRFYSDPSFQDEIPGNPLYVKVGNDVYVKVYTDTADWGIGMSVRSCYTKPDPYASDDLKYYIIREGCEADENTRYISQSKHETKFMFRDFEYASNHEGLYLYCDATFCETSNYSYQCQQSCDPSGKREAESRPRLTETVLEKIIHIRL</sequence>
<dbReference type="SMART" id="SM00241">
    <property type="entry name" value="ZP"/>
    <property type="match status" value="1"/>
</dbReference>
<keyword evidence="7 10" id="KW-1015">Disulfide bond</keyword>
<dbReference type="CDD" id="cd00063">
    <property type="entry name" value="FN3"/>
    <property type="match status" value="2"/>
</dbReference>
<keyword evidence="16" id="KW-1185">Reference proteome</keyword>
<reference evidence="15 16" key="1">
    <citation type="submission" date="2024-11" db="EMBL/GenBank/DDBJ databases">
        <title>Chromosome-level genome assembly of the freshwater bivalve Anodonta woodiana.</title>
        <authorList>
            <person name="Chen X."/>
        </authorList>
    </citation>
    <scope>NUCLEOTIDE SEQUENCE [LARGE SCALE GENOMIC DNA]</scope>
    <source>
        <strain evidence="15">MN2024</strain>
        <tissue evidence="15">Gills</tissue>
    </source>
</reference>
<organism evidence="15 16">
    <name type="scientific">Sinanodonta woodiana</name>
    <name type="common">Chinese pond mussel</name>
    <name type="synonym">Anodonta woodiana</name>
    <dbReference type="NCBI Taxonomy" id="1069815"/>
    <lineage>
        <taxon>Eukaryota</taxon>
        <taxon>Metazoa</taxon>
        <taxon>Spiralia</taxon>
        <taxon>Lophotrochozoa</taxon>
        <taxon>Mollusca</taxon>
        <taxon>Bivalvia</taxon>
        <taxon>Autobranchia</taxon>
        <taxon>Heteroconchia</taxon>
        <taxon>Palaeoheterodonta</taxon>
        <taxon>Unionida</taxon>
        <taxon>Unionoidea</taxon>
        <taxon>Unionidae</taxon>
        <taxon>Unioninae</taxon>
        <taxon>Sinanodonta</taxon>
    </lineage>
</organism>
<dbReference type="InterPro" id="IPR013783">
    <property type="entry name" value="Ig-like_fold"/>
</dbReference>
<dbReference type="AlphaFoldDB" id="A0ABD3XGA0"/>
<dbReference type="SUPFAM" id="SSF48726">
    <property type="entry name" value="Immunoglobulin"/>
    <property type="match status" value="4"/>
</dbReference>
<feature type="domain" description="Ig-like" evidence="12">
    <location>
        <begin position="311"/>
        <end position="391"/>
    </location>
</feature>
<evidence type="ECO:0000256" key="6">
    <source>
        <dbReference type="ARBA" id="ARBA00023136"/>
    </source>
</evidence>
<dbReference type="Pfam" id="PF07679">
    <property type="entry name" value="I-set"/>
    <property type="match status" value="2"/>
</dbReference>
<dbReference type="Pfam" id="PF00100">
    <property type="entry name" value="Zona_pellucida"/>
    <property type="match status" value="1"/>
</dbReference>
<dbReference type="InterPro" id="IPR055355">
    <property type="entry name" value="ZP-C"/>
</dbReference>
<feature type="domain" description="Fibronectin type-III" evidence="13">
    <location>
        <begin position="508"/>
        <end position="618"/>
    </location>
</feature>
<evidence type="ECO:0000259" key="13">
    <source>
        <dbReference type="PROSITE" id="PS50853"/>
    </source>
</evidence>
<evidence type="ECO:0000313" key="16">
    <source>
        <dbReference type="Proteomes" id="UP001634394"/>
    </source>
</evidence>
<dbReference type="PROSITE" id="PS50287">
    <property type="entry name" value="SRCR_2"/>
    <property type="match status" value="1"/>
</dbReference>
<dbReference type="InterPro" id="IPR003961">
    <property type="entry name" value="FN3_dom"/>
</dbReference>
<feature type="domain" description="SRCR" evidence="11">
    <location>
        <begin position="629"/>
        <end position="746"/>
    </location>
</feature>
<name>A0ABD3XGA0_SINWO</name>
<evidence type="ECO:0000256" key="8">
    <source>
        <dbReference type="ARBA" id="ARBA00023180"/>
    </source>
</evidence>
<dbReference type="PROSITE" id="PS51034">
    <property type="entry name" value="ZP_2"/>
    <property type="match status" value="1"/>
</dbReference>
<comment type="subcellular location">
    <subcellularLocation>
        <location evidence="1">Membrane</location>
        <topology evidence="1">Single-pass membrane protein</topology>
    </subcellularLocation>
</comment>
<dbReference type="InterPro" id="IPR036772">
    <property type="entry name" value="SRCR-like_dom_sf"/>
</dbReference>
<comment type="caution">
    <text evidence="10">Lacks conserved residue(s) required for the propagation of feature annotation.</text>
</comment>
<evidence type="ECO:0000256" key="1">
    <source>
        <dbReference type="ARBA" id="ARBA00004167"/>
    </source>
</evidence>
<accession>A0ABD3XGA0</accession>
<feature type="domain" description="ZP" evidence="14">
    <location>
        <begin position="805"/>
        <end position="1056"/>
    </location>
</feature>
<evidence type="ECO:0000256" key="3">
    <source>
        <dbReference type="ARBA" id="ARBA00022729"/>
    </source>
</evidence>
<evidence type="ECO:0000259" key="12">
    <source>
        <dbReference type="PROSITE" id="PS50835"/>
    </source>
</evidence>
<evidence type="ECO:0000313" key="15">
    <source>
        <dbReference type="EMBL" id="KAL3884621.1"/>
    </source>
</evidence>
<evidence type="ECO:0000256" key="4">
    <source>
        <dbReference type="ARBA" id="ARBA00022737"/>
    </source>
</evidence>
<dbReference type="InterPro" id="IPR001190">
    <property type="entry name" value="SRCR"/>
</dbReference>
<dbReference type="SMART" id="SM00202">
    <property type="entry name" value="SR"/>
    <property type="match status" value="1"/>
</dbReference>
<evidence type="ECO:0000256" key="7">
    <source>
        <dbReference type="ARBA" id="ARBA00023157"/>
    </source>
</evidence>
<proteinExistence type="predicted"/>
<dbReference type="Pfam" id="PF00041">
    <property type="entry name" value="fn3"/>
    <property type="match status" value="1"/>
</dbReference>
<dbReference type="CDD" id="cd00096">
    <property type="entry name" value="Ig"/>
    <property type="match status" value="1"/>
</dbReference>
<feature type="domain" description="Ig-like" evidence="12">
    <location>
        <begin position="98"/>
        <end position="189"/>
    </location>
</feature>
<dbReference type="InterPro" id="IPR003598">
    <property type="entry name" value="Ig_sub2"/>
</dbReference>
<dbReference type="FunFam" id="3.10.250.10:FF:000016">
    <property type="entry name" value="Scavenger receptor cysteine-rich protein type 12"/>
    <property type="match status" value="1"/>
</dbReference>
<dbReference type="PANTHER" id="PTHR44170:SF56">
    <property type="entry name" value="FIBRONECTIN TYPE-III DOMAIN-CONTAINING PROTEIN"/>
    <property type="match status" value="1"/>
</dbReference>
<dbReference type="SUPFAM" id="SSF56487">
    <property type="entry name" value="SRCR-like"/>
    <property type="match status" value="1"/>
</dbReference>